<protein>
    <submittedName>
        <fullName evidence="2">Uncharacterized protein</fullName>
    </submittedName>
</protein>
<name>A0A8S9LUF8_BRACR</name>
<evidence type="ECO:0000313" key="2">
    <source>
        <dbReference type="EMBL" id="KAF2611055.1"/>
    </source>
</evidence>
<feature type="compositionally biased region" description="Basic and acidic residues" evidence="1">
    <location>
        <begin position="238"/>
        <end position="250"/>
    </location>
</feature>
<organism evidence="2">
    <name type="scientific">Brassica cretica</name>
    <name type="common">Mustard</name>
    <dbReference type="NCBI Taxonomy" id="69181"/>
    <lineage>
        <taxon>Eukaryota</taxon>
        <taxon>Viridiplantae</taxon>
        <taxon>Streptophyta</taxon>
        <taxon>Embryophyta</taxon>
        <taxon>Tracheophyta</taxon>
        <taxon>Spermatophyta</taxon>
        <taxon>Magnoliopsida</taxon>
        <taxon>eudicotyledons</taxon>
        <taxon>Gunneridae</taxon>
        <taxon>Pentapetalae</taxon>
        <taxon>rosids</taxon>
        <taxon>malvids</taxon>
        <taxon>Brassicales</taxon>
        <taxon>Brassicaceae</taxon>
        <taxon>Brassiceae</taxon>
        <taxon>Brassica</taxon>
    </lineage>
</organism>
<accession>A0A8S9LUF8</accession>
<gene>
    <name evidence="2" type="ORF">F2Q70_00011331</name>
</gene>
<proteinExistence type="predicted"/>
<sequence length="370" mass="42427">MRIAAQPSQRLTYGWGETVETRSGPELQYDQVRVREGLKETKQSVRTHGRVSSLKIGTCSLGLGWCIEWLGDWLNLQRQVRMGETRIYDDRDVISEKEQGGRCNELVRKNQSSMLHVPNAKSLIGTYCLETRRQHHWIRGRIHPKWGRLVMSPFLELDMGHRRFNRNGTALVQMMGIDREQAGDVPEADSEAVPMAPLRRLRSCFFDDGPRSEIREGDLANMRRKYVIHPSVGMRSPTEFERAPDGERQPSRGVRGNHPFGDGWNSQYVFVKIQELVGYPTSWRTVALALSDVSRPVSFAGEAVAKLITRVPRRFRSVTFLMSWEALPHSRVWGNVARFPVSVVYDEYQKVKARKQRLSYTPPVIPRPSG</sequence>
<reference evidence="2" key="1">
    <citation type="submission" date="2019-12" db="EMBL/GenBank/DDBJ databases">
        <title>Genome sequencing and annotation of Brassica cretica.</title>
        <authorList>
            <person name="Studholme D.J."/>
            <person name="Sarris P.F."/>
        </authorList>
    </citation>
    <scope>NUCLEOTIDE SEQUENCE</scope>
    <source>
        <strain evidence="2">PFS-102/07</strain>
        <tissue evidence="2">Leaf</tissue>
    </source>
</reference>
<comment type="caution">
    <text evidence="2">The sequence shown here is derived from an EMBL/GenBank/DDBJ whole genome shotgun (WGS) entry which is preliminary data.</text>
</comment>
<dbReference type="AlphaFoldDB" id="A0A8S9LUF8"/>
<evidence type="ECO:0000256" key="1">
    <source>
        <dbReference type="SAM" id="MobiDB-lite"/>
    </source>
</evidence>
<feature type="region of interest" description="Disordered" evidence="1">
    <location>
        <begin position="236"/>
        <end position="259"/>
    </location>
</feature>
<dbReference type="EMBL" id="QGKY02000089">
    <property type="protein sequence ID" value="KAF2611055.1"/>
    <property type="molecule type" value="Genomic_DNA"/>
</dbReference>